<protein>
    <submittedName>
        <fullName evidence="1">Uncharacterized protein</fullName>
    </submittedName>
</protein>
<dbReference type="EMBL" id="HBGA01088102">
    <property type="protein sequence ID" value="CAD9021818.1"/>
    <property type="molecule type" value="Transcribed_RNA"/>
</dbReference>
<reference evidence="1" key="1">
    <citation type="submission" date="2021-01" db="EMBL/GenBank/DDBJ databases">
        <authorList>
            <person name="Corre E."/>
            <person name="Pelletier E."/>
            <person name="Niang G."/>
            <person name="Scheremetjew M."/>
            <person name="Finn R."/>
            <person name="Kale V."/>
            <person name="Holt S."/>
            <person name="Cochrane G."/>
            <person name="Meng A."/>
            <person name="Brown T."/>
            <person name="Cohen L."/>
        </authorList>
    </citation>
    <scope>NUCLEOTIDE SEQUENCE</scope>
    <source>
        <strain evidence="1">NIES-381</strain>
    </source>
</reference>
<dbReference type="AlphaFoldDB" id="A0A7S1ISW8"/>
<sequence>MRSPRCSLLVPIPLRAAAVRQPPKLSYGRSCSTGYQVKSQNSTSTMRTVPSYNTGEILGKVCSFCHWKWGSPTLFCSLGRVDYGSLSHFLALSYHSHFHSDGHLPCGGHYGTEFLVLF</sequence>
<name>A0A7S1ISW8_9EUGL</name>
<accession>A0A7S1ISW8</accession>
<organism evidence="1">
    <name type="scientific">Eutreptiella gymnastica</name>
    <dbReference type="NCBI Taxonomy" id="73025"/>
    <lineage>
        <taxon>Eukaryota</taxon>
        <taxon>Discoba</taxon>
        <taxon>Euglenozoa</taxon>
        <taxon>Euglenida</taxon>
        <taxon>Spirocuta</taxon>
        <taxon>Euglenophyceae</taxon>
        <taxon>Eutreptiales</taxon>
        <taxon>Eutreptiaceae</taxon>
        <taxon>Eutreptiella</taxon>
    </lineage>
</organism>
<gene>
    <name evidence="1" type="ORF">EGYM00392_LOCUS32939</name>
</gene>
<proteinExistence type="predicted"/>
<evidence type="ECO:0000313" key="1">
    <source>
        <dbReference type="EMBL" id="CAD9021818.1"/>
    </source>
</evidence>